<dbReference type="EMBL" id="CP036279">
    <property type="protein sequence ID" value="QDU59568.1"/>
    <property type="molecule type" value="Genomic_DNA"/>
</dbReference>
<keyword evidence="1" id="KW-0472">Membrane</keyword>
<keyword evidence="1" id="KW-1133">Transmembrane helix</keyword>
<feature type="transmembrane region" description="Helical" evidence="1">
    <location>
        <begin position="370"/>
        <end position="390"/>
    </location>
</feature>
<accession>A0A518AXW5</accession>
<organism evidence="2 3">
    <name type="scientific">Kolteria novifilia</name>
    <dbReference type="NCBI Taxonomy" id="2527975"/>
    <lineage>
        <taxon>Bacteria</taxon>
        <taxon>Pseudomonadati</taxon>
        <taxon>Planctomycetota</taxon>
        <taxon>Planctomycetia</taxon>
        <taxon>Kolteriales</taxon>
        <taxon>Kolteriaceae</taxon>
        <taxon>Kolteria</taxon>
    </lineage>
</organism>
<evidence type="ECO:0000256" key="1">
    <source>
        <dbReference type="SAM" id="Phobius"/>
    </source>
</evidence>
<evidence type="ECO:0000313" key="3">
    <source>
        <dbReference type="Proteomes" id="UP000317093"/>
    </source>
</evidence>
<reference evidence="2 3" key="1">
    <citation type="submission" date="2019-02" db="EMBL/GenBank/DDBJ databases">
        <title>Deep-cultivation of Planctomycetes and their phenomic and genomic characterization uncovers novel biology.</title>
        <authorList>
            <person name="Wiegand S."/>
            <person name="Jogler M."/>
            <person name="Boedeker C."/>
            <person name="Pinto D."/>
            <person name="Vollmers J."/>
            <person name="Rivas-Marin E."/>
            <person name="Kohn T."/>
            <person name="Peeters S.H."/>
            <person name="Heuer A."/>
            <person name="Rast P."/>
            <person name="Oberbeckmann S."/>
            <person name="Bunk B."/>
            <person name="Jeske O."/>
            <person name="Meyerdierks A."/>
            <person name="Storesund J.E."/>
            <person name="Kallscheuer N."/>
            <person name="Luecker S."/>
            <person name="Lage O.M."/>
            <person name="Pohl T."/>
            <person name="Merkel B.J."/>
            <person name="Hornburger P."/>
            <person name="Mueller R.-W."/>
            <person name="Bruemmer F."/>
            <person name="Labrenz M."/>
            <person name="Spormann A.M."/>
            <person name="Op den Camp H."/>
            <person name="Overmann J."/>
            <person name="Amann R."/>
            <person name="Jetten M.S.M."/>
            <person name="Mascher T."/>
            <person name="Medema M.H."/>
            <person name="Devos D.P."/>
            <person name="Kaster A.-K."/>
            <person name="Ovreas L."/>
            <person name="Rohde M."/>
            <person name="Galperin M.Y."/>
            <person name="Jogler C."/>
        </authorList>
    </citation>
    <scope>NUCLEOTIDE SEQUENCE [LARGE SCALE GENOMIC DNA]</scope>
    <source>
        <strain evidence="2 3">Pan216</strain>
    </source>
</reference>
<gene>
    <name evidence="2" type="ORF">Pan216_03980</name>
</gene>
<dbReference type="RefSeq" id="WP_145254046.1">
    <property type="nucleotide sequence ID" value="NZ_CP036279.1"/>
</dbReference>
<proteinExistence type="predicted"/>
<keyword evidence="3" id="KW-1185">Reference proteome</keyword>
<protein>
    <submittedName>
        <fullName evidence="2">Uncharacterized protein</fullName>
    </submittedName>
</protein>
<feature type="transmembrane region" description="Helical" evidence="1">
    <location>
        <begin position="12"/>
        <end position="33"/>
    </location>
</feature>
<feature type="transmembrane region" description="Helical" evidence="1">
    <location>
        <begin position="196"/>
        <end position="213"/>
    </location>
</feature>
<feature type="transmembrane region" description="Helical" evidence="1">
    <location>
        <begin position="159"/>
        <end position="184"/>
    </location>
</feature>
<keyword evidence="1" id="KW-0812">Transmembrane</keyword>
<dbReference type="AlphaFoldDB" id="A0A518AXW5"/>
<dbReference type="KEGG" id="knv:Pan216_03980"/>
<evidence type="ECO:0000313" key="2">
    <source>
        <dbReference type="EMBL" id="QDU59568.1"/>
    </source>
</evidence>
<sequence>MIEAGQFLSKPGSVLGFLSGFGIVGIGLAMWTLMTLRSRYVDKLVPGLGAFGYLKGIGLAASISIGLTLVLQTLSLLLLSTTAHVASADTSQVAKMSGFQTIVRSAGPTVAKNVATAAQRSRGLAVVLMIISTVFVLLLVVGAGYAFTALDMSFLGHFAAFSAGVGLVEEFSKAIAGLAILYLIVPKGSNLTQKEFEWRVLGSFGIAGLGFGFGEALHYFEIYSQWGCGIDMYALRAIWCVTLHGAWTLIVGQLLLMFYPDLPKNCAEVEEVFANSAPQTANEVGKQEDEEVDKRDGEVSSTCPRCGWSYAWDGQHCGHCKPGSIKVNEASGPTGAEKVSGWAFMILLACLPSLLLHALYNTCCLHESDFMWVVGGGTILIAVAIIYANTEPSNVEAATRE</sequence>
<feature type="transmembrane region" description="Helical" evidence="1">
    <location>
        <begin position="53"/>
        <end position="79"/>
    </location>
</feature>
<dbReference type="OrthoDB" id="278173at2"/>
<feature type="transmembrane region" description="Helical" evidence="1">
    <location>
        <begin position="124"/>
        <end position="147"/>
    </location>
</feature>
<feature type="transmembrane region" description="Helical" evidence="1">
    <location>
        <begin position="339"/>
        <end position="358"/>
    </location>
</feature>
<dbReference type="Proteomes" id="UP000317093">
    <property type="component" value="Chromosome"/>
</dbReference>
<name>A0A518AXW5_9BACT</name>
<feature type="transmembrane region" description="Helical" evidence="1">
    <location>
        <begin position="233"/>
        <end position="256"/>
    </location>
</feature>